<dbReference type="EMBL" id="JACVVK020000130">
    <property type="protein sequence ID" value="KAK7490117.1"/>
    <property type="molecule type" value="Genomic_DNA"/>
</dbReference>
<protein>
    <recommendedName>
        <fullName evidence="3">Ribosomal protein L33</fullName>
    </recommendedName>
</protein>
<keyword evidence="2" id="KW-1185">Reference proteome</keyword>
<proteinExistence type="predicted"/>
<organism evidence="1 2">
    <name type="scientific">Batillaria attramentaria</name>
    <dbReference type="NCBI Taxonomy" id="370345"/>
    <lineage>
        <taxon>Eukaryota</taxon>
        <taxon>Metazoa</taxon>
        <taxon>Spiralia</taxon>
        <taxon>Lophotrochozoa</taxon>
        <taxon>Mollusca</taxon>
        <taxon>Gastropoda</taxon>
        <taxon>Caenogastropoda</taxon>
        <taxon>Sorbeoconcha</taxon>
        <taxon>Cerithioidea</taxon>
        <taxon>Batillariidae</taxon>
        <taxon>Batillaria</taxon>
    </lineage>
</organism>
<gene>
    <name evidence="1" type="ORF">BaRGS_00018639</name>
</gene>
<accession>A0ABD0KSK9</accession>
<evidence type="ECO:0000313" key="2">
    <source>
        <dbReference type="Proteomes" id="UP001519460"/>
    </source>
</evidence>
<evidence type="ECO:0008006" key="3">
    <source>
        <dbReference type="Google" id="ProtNLM"/>
    </source>
</evidence>
<name>A0ABD0KSK9_9CAEN</name>
<reference evidence="1 2" key="1">
    <citation type="journal article" date="2023" name="Sci. Data">
        <title>Genome assembly of the Korean intertidal mud-creeper Batillaria attramentaria.</title>
        <authorList>
            <person name="Patra A.K."/>
            <person name="Ho P.T."/>
            <person name="Jun S."/>
            <person name="Lee S.J."/>
            <person name="Kim Y."/>
            <person name="Won Y.J."/>
        </authorList>
    </citation>
    <scope>NUCLEOTIDE SEQUENCE [LARGE SCALE GENOMIC DNA]</scope>
    <source>
        <strain evidence="1">Wonlab-2016</strain>
    </source>
</reference>
<dbReference type="AlphaFoldDB" id="A0ABD0KSK9"/>
<evidence type="ECO:0000313" key="1">
    <source>
        <dbReference type="EMBL" id="KAK7490117.1"/>
    </source>
</evidence>
<sequence>MVQHRTVAAFVSPQHVKVLLLGSVTRSVPGQHKHKTKQEKRGLTTSLVFSYAVQSYTKETLYYRVDTEKTEKRDPFSTEVLTIS</sequence>
<dbReference type="Proteomes" id="UP001519460">
    <property type="component" value="Unassembled WGS sequence"/>
</dbReference>
<comment type="caution">
    <text evidence="1">The sequence shown here is derived from an EMBL/GenBank/DDBJ whole genome shotgun (WGS) entry which is preliminary data.</text>
</comment>